<reference evidence="1 2" key="1">
    <citation type="submission" date="2019-07" db="EMBL/GenBank/DDBJ databases">
        <title>Litoreibacter alkalisoli sp. nov., isolated from saline-alkaline soil.</title>
        <authorList>
            <person name="Wang S."/>
            <person name="Xu L."/>
            <person name="Xing Y.-T."/>
            <person name="Sun J.-Q."/>
        </authorList>
    </citation>
    <scope>NUCLEOTIDE SEQUENCE [LARGE SCALE GENOMIC DNA]</scope>
    <source>
        <strain evidence="1 2">LN3S51</strain>
    </source>
</reference>
<accession>A0A5B8IT15</accession>
<dbReference type="OrthoDB" id="894286at2"/>
<dbReference type="AlphaFoldDB" id="A0A5B8IT15"/>
<keyword evidence="2" id="KW-1185">Reference proteome</keyword>
<sequence>MTLQNRVLPTGEIVADPVRGTVMGNRGILHSDDRTLRTARWTHPHWIICRLDFKNRRREVMAPQRYTELFFYDEAVALSAGHRPCAECRRGAYNRFLECWAVAFGNKPSADKMDRTLHHARVQSRTRRQIIHEADIESLPTGVFIAHGETVGVIRARHFVPFIGPGYGAPKPVPAGRAVVLTPAPTVAVLKAGYRPDIRA</sequence>
<evidence type="ECO:0000313" key="1">
    <source>
        <dbReference type="EMBL" id="QDY68764.1"/>
    </source>
</evidence>
<dbReference type="EMBL" id="CP042261">
    <property type="protein sequence ID" value="QDY68764.1"/>
    <property type="molecule type" value="Genomic_DNA"/>
</dbReference>
<protein>
    <submittedName>
        <fullName evidence="1">Uncharacterized protein</fullName>
    </submittedName>
</protein>
<dbReference type="KEGG" id="lit:FPZ52_03395"/>
<dbReference type="Proteomes" id="UP000318483">
    <property type="component" value="Chromosome"/>
</dbReference>
<dbReference type="RefSeq" id="WP_146363713.1">
    <property type="nucleotide sequence ID" value="NZ_CP042261.1"/>
</dbReference>
<proteinExistence type="predicted"/>
<gene>
    <name evidence="1" type="ORF">FPZ52_03395</name>
</gene>
<organism evidence="1 2">
    <name type="scientific">Qingshengfaniella alkalisoli</name>
    <dbReference type="NCBI Taxonomy" id="2599296"/>
    <lineage>
        <taxon>Bacteria</taxon>
        <taxon>Pseudomonadati</taxon>
        <taxon>Pseudomonadota</taxon>
        <taxon>Alphaproteobacteria</taxon>
        <taxon>Rhodobacterales</taxon>
        <taxon>Paracoccaceae</taxon>
        <taxon>Qingshengfaniella</taxon>
    </lineage>
</organism>
<name>A0A5B8IT15_9RHOB</name>
<evidence type="ECO:0000313" key="2">
    <source>
        <dbReference type="Proteomes" id="UP000318483"/>
    </source>
</evidence>